<dbReference type="EMBL" id="JAESVD010000008">
    <property type="protein sequence ID" value="MBL4914287.1"/>
    <property type="molecule type" value="Genomic_DNA"/>
</dbReference>
<dbReference type="InterPro" id="IPR022193">
    <property type="entry name" value="DUF3718"/>
</dbReference>
<feature type="signal peptide" evidence="1">
    <location>
        <begin position="1"/>
        <end position="21"/>
    </location>
</feature>
<keyword evidence="3" id="KW-1185">Reference proteome</keyword>
<evidence type="ECO:0000313" key="2">
    <source>
        <dbReference type="EMBL" id="MBL4914287.1"/>
    </source>
</evidence>
<dbReference type="Pfam" id="PF12514">
    <property type="entry name" value="DUF3718"/>
    <property type="match status" value="1"/>
</dbReference>
<evidence type="ECO:0000313" key="3">
    <source>
        <dbReference type="Proteomes" id="UP000604898"/>
    </source>
</evidence>
<sequence length="115" mass="12556">MKKLLPLTAIVLTSITFNASAAMEPNLEKKLIAVCKTALSDNLLLYSRTMQENKINKHRVFPRLVCNGQSFHDFAISNGATKVANKIAPYNSSGSTSITDLAMTDSKDVGYSVIF</sequence>
<protein>
    <submittedName>
        <fullName evidence="2">DUF3718 domain-containing protein</fullName>
    </submittedName>
</protein>
<dbReference type="Proteomes" id="UP000604898">
    <property type="component" value="Unassembled WGS sequence"/>
</dbReference>
<accession>A0ABS1T0H6</accession>
<comment type="caution">
    <text evidence="2">The sequence shown here is derived from an EMBL/GenBank/DDBJ whole genome shotgun (WGS) entry which is preliminary data.</text>
</comment>
<organism evidence="2 3">
    <name type="scientific">Shewanella schlegeliana</name>
    <dbReference type="NCBI Taxonomy" id="190308"/>
    <lineage>
        <taxon>Bacteria</taxon>
        <taxon>Pseudomonadati</taxon>
        <taxon>Pseudomonadota</taxon>
        <taxon>Gammaproteobacteria</taxon>
        <taxon>Alteromonadales</taxon>
        <taxon>Shewanellaceae</taxon>
        <taxon>Shewanella</taxon>
    </lineage>
</organism>
<dbReference type="RefSeq" id="WP_202722544.1">
    <property type="nucleotide sequence ID" value="NZ_BPEX01000020.1"/>
</dbReference>
<evidence type="ECO:0000256" key="1">
    <source>
        <dbReference type="SAM" id="SignalP"/>
    </source>
</evidence>
<proteinExistence type="predicted"/>
<feature type="chain" id="PRO_5047289610" evidence="1">
    <location>
        <begin position="22"/>
        <end position="115"/>
    </location>
</feature>
<name>A0ABS1T0H6_9GAMM</name>
<reference evidence="2 3" key="1">
    <citation type="submission" date="2021-01" db="EMBL/GenBank/DDBJ databases">
        <title>Genome sequence of Shewanella schlegeliana JCM 11561.</title>
        <authorList>
            <person name="Zhang H."/>
            <person name="Li C."/>
        </authorList>
    </citation>
    <scope>NUCLEOTIDE SEQUENCE [LARGE SCALE GENOMIC DNA]</scope>
    <source>
        <strain evidence="2 3">JCM 11561</strain>
    </source>
</reference>
<keyword evidence="1" id="KW-0732">Signal</keyword>
<gene>
    <name evidence="2" type="ORF">JMA39_14355</name>
</gene>